<gene>
    <name evidence="2" type="ORF">Cspa_c21070</name>
</gene>
<dbReference type="AlphaFoldDB" id="M1MHT0"/>
<sequence>MFKTGQVEINFKDSPHDPWSELEVVKMLGCTYTIGTSVLLRGKTLAEVDPNKFILYGQIFLLSIILCVWRKMYLFNLKNMRICNCLNRLIVTFNYYNVSL</sequence>
<name>M1MHT0_9CLOT</name>
<protein>
    <submittedName>
        <fullName evidence="2">Uncharacterized protein</fullName>
    </submittedName>
</protein>
<dbReference type="HOGENOM" id="CLU_2300939_0_0_9"/>
<accession>M1MHT0</accession>
<dbReference type="STRING" id="36745.CLSAP_19320"/>
<keyword evidence="1" id="KW-1133">Transmembrane helix</keyword>
<evidence type="ECO:0000256" key="1">
    <source>
        <dbReference type="SAM" id="Phobius"/>
    </source>
</evidence>
<dbReference type="PATRIC" id="fig|931276.5.peg.2103"/>
<dbReference type="EMBL" id="CP004121">
    <property type="protein sequence ID" value="AGF55873.1"/>
    <property type="molecule type" value="Genomic_DNA"/>
</dbReference>
<evidence type="ECO:0000313" key="2">
    <source>
        <dbReference type="EMBL" id="AGF55873.1"/>
    </source>
</evidence>
<dbReference type="KEGG" id="csr:Cspa_c21070"/>
<keyword evidence="1" id="KW-0472">Membrane</keyword>
<proteinExistence type="predicted"/>
<keyword evidence="1" id="KW-0812">Transmembrane</keyword>
<organism evidence="2 3">
    <name type="scientific">Clostridium saccharoperbutylacetonicum N1-4(HMT)</name>
    <dbReference type="NCBI Taxonomy" id="931276"/>
    <lineage>
        <taxon>Bacteria</taxon>
        <taxon>Bacillati</taxon>
        <taxon>Bacillota</taxon>
        <taxon>Clostridia</taxon>
        <taxon>Eubacteriales</taxon>
        <taxon>Clostridiaceae</taxon>
        <taxon>Clostridium</taxon>
    </lineage>
</organism>
<dbReference type="Proteomes" id="UP000011728">
    <property type="component" value="Chromosome"/>
</dbReference>
<evidence type="ECO:0000313" key="3">
    <source>
        <dbReference type="Proteomes" id="UP000011728"/>
    </source>
</evidence>
<reference evidence="2 3" key="1">
    <citation type="submission" date="2013-02" db="EMBL/GenBank/DDBJ databases">
        <title>Genome sequence of Clostridium saccharoperbutylacetonicum N1-4(HMT).</title>
        <authorList>
            <person name="Poehlein A."/>
            <person name="Daniel R."/>
        </authorList>
    </citation>
    <scope>NUCLEOTIDE SEQUENCE [LARGE SCALE GENOMIC DNA]</scope>
    <source>
        <strain evidence="3">N1-4(HMT)</strain>
    </source>
</reference>
<feature type="transmembrane region" description="Helical" evidence="1">
    <location>
        <begin position="53"/>
        <end position="72"/>
    </location>
</feature>
<dbReference type="Gene3D" id="2.40.400.10">
    <property type="entry name" value="Acetoacetate decarboxylase-like"/>
    <property type="match status" value="1"/>
</dbReference>
<dbReference type="InterPro" id="IPR023375">
    <property type="entry name" value="ADC_dom_sf"/>
</dbReference>
<keyword evidence="3" id="KW-1185">Reference proteome</keyword>